<dbReference type="PRINTS" id="PR00705">
    <property type="entry name" value="PAPAIN"/>
</dbReference>
<dbReference type="SUPFAM" id="SSF54001">
    <property type="entry name" value="Cysteine proteinases"/>
    <property type="match status" value="1"/>
</dbReference>
<organism evidence="6">
    <name type="scientific">Oryza nivara</name>
    <name type="common">Indian wild rice</name>
    <name type="synonym">Oryza sativa f. spontanea</name>
    <dbReference type="NCBI Taxonomy" id="4536"/>
    <lineage>
        <taxon>Eukaryota</taxon>
        <taxon>Viridiplantae</taxon>
        <taxon>Streptophyta</taxon>
        <taxon>Embryophyta</taxon>
        <taxon>Tracheophyta</taxon>
        <taxon>Spermatophyta</taxon>
        <taxon>Magnoliopsida</taxon>
        <taxon>Liliopsida</taxon>
        <taxon>Poales</taxon>
        <taxon>Poaceae</taxon>
        <taxon>BOP clade</taxon>
        <taxon>Oryzoideae</taxon>
        <taxon>Oryzeae</taxon>
        <taxon>Oryzinae</taxon>
        <taxon>Oryza</taxon>
    </lineage>
</organism>
<dbReference type="InterPro" id="IPR025660">
    <property type="entry name" value="Pept_his_AS"/>
</dbReference>
<dbReference type="FunFam" id="3.90.70.10:FF:000207">
    <property type="entry name" value="Putative cysteine proteinase"/>
    <property type="match status" value="1"/>
</dbReference>
<feature type="domain" description="Peptidase C1A papain C-terminal" evidence="4">
    <location>
        <begin position="133"/>
        <end position="344"/>
    </location>
</feature>
<feature type="chain" id="PRO_5018787728" evidence="3">
    <location>
        <begin position="20"/>
        <end position="363"/>
    </location>
</feature>
<name>A0A0E0GQ33_ORYNI</name>
<evidence type="ECO:0000313" key="7">
    <source>
        <dbReference type="Proteomes" id="UP000006591"/>
    </source>
</evidence>
<reference evidence="6" key="1">
    <citation type="submission" date="2015-04" db="UniProtKB">
        <authorList>
            <consortium name="EnsemblPlants"/>
        </authorList>
    </citation>
    <scope>IDENTIFICATION</scope>
    <source>
        <strain evidence="6">SL10</strain>
    </source>
</reference>
<dbReference type="Gene3D" id="3.90.70.10">
    <property type="entry name" value="Cysteine proteinases"/>
    <property type="match status" value="1"/>
</dbReference>
<feature type="domain" description="Cathepsin propeptide inhibitor" evidence="5">
    <location>
        <begin position="44"/>
        <end position="103"/>
    </location>
</feature>
<dbReference type="PROSITE" id="PS00640">
    <property type="entry name" value="THIOL_PROTEASE_ASN"/>
    <property type="match status" value="1"/>
</dbReference>
<dbReference type="InterPro" id="IPR039417">
    <property type="entry name" value="Peptidase_C1A_papain-like"/>
</dbReference>
<dbReference type="PANTHER" id="PTHR12411">
    <property type="entry name" value="CYSTEINE PROTEASE FAMILY C1-RELATED"/>
    <property type="match status" value="1"/>
</dbReference>
<dbReference type="STRING" id="4536.A0A0E0GQ33"/>
<dbReference type="InterPro" id="IPR038765">
    <property type="entry name" value="Papain-like_cys_pep_sf"/>
</dbReference>
<comment type="similarity">
    <text evidence="1">Belongs to the peptidase C1 family.</text>
</comment>
<evidence type="ECO:0000256" key="1">
    <source>
        <dbReference type="ARBA" id="ARBA00008455"/>
    </source>
</evidence>
<dbReference type="GO" id="GO:0006508">
    <property type="term" value="P:proteolysis"/>
    <property type="evidence" value="ECO:0007669"/>
    <property type="project" value="InterPro"/>
</dbReference>
<dbReference type="SMART" id="SM00848">
    <property type="entry name" value="Inhibitor_I29"/>
    <property type="match status" value="1"/>
</dbReference>
<sequence>MKKALVVGVLAVLMATAMAASAAQPHVPFTDEDLESEESMWSLYQRWRGAVHTSSLDMDVAETESRFEAFKANARYVSEFNKKEGMTYKLGLNKFADMTLEEFVAKYTGTKVDAAAMARAPQAEEELELAGDVAASWDWRQHGAVTPAREQESCWAFSAVGAVEGANAIATGKLVTLSEQQVLDCSGAGDCIGGGSYFPVLHGYAVKQGISPAGSYPPYEAKDRACRRNTPAVPVVKMDGAVDVPASEAALKRSVYRAPVAVSIEATQSLQLYKEGVYSGPCGTTVNHGVLVVGYGVTRDNIKYWIIKNSWGKEWGDNGFGHMKRDVIAKEGLCGIAMYGVYSVKNGHKNCSYLASPAVVASY</sequence>
<keyword evidence="3" id="KW-0732">Signal</keyword>
<feature type="signal peptide" evidence="3">
    <location>
        <begin position="1"/>
        <end position="19"/>
    </location>
</feature>
<protein>
    <submittedName>
        <fullName evidence="6">Uncharacterized protein</fullName>
    </submittedName>
</protein>
<evidence type="ECO:0000256" key="3">
    <source>
        <dbReference type="SAM" id="SignalP"/>
    </source>
</evidence>
<dbReference type="Pfam" id="PF08246">
    <property type="entry name" value="Inhibitor_I29"/>
    <property type="match status" value="1"/>
</dbReference>
<dbReference type="CDD" id="cd02248">
    <property type="entry name" value="Peptidase_C1A"/>
    <property type="match status" value="1"/>
</dbReference>
<dbReference type="InterPro" id="IPR000668">
    <property type="entry name" value="Peptidase_C1A_C"/>
</dbReference>
<dbReference type="Proteomes" id="UP000006591">
    <property type="component" value="Chromosome 3"/>
</dbReference>
<evidence type="ECO:0000313" key="6">
    <source>
        <dbReference type="EnsemblPlants" id="ONIVA03G25890.1"/>
    </source>
</evidence>
<keyword evidence="7" id="KW-1185">Reference proteome</keyword>
<dbReference type="Gramene" id="ONIVA03G25890.1">
    <property type="protein sequence ID" value="ONIVA03G25890.1"/>
    <property type="gene ID" value="ONIVA03G25890"/>
</dbReference>
<dbReference type="GO" id="GO:0008234">
    <property type="term" value="F:cysteine-type peptidase activity"/>
    <property type="evidence" value="ECO:0007669"/>
    <property type="project" value="InterPro"/>
</dbReference>
<dbReference type="PROSITE" id="PS00639">
    <property type="entry name" value="THIOL_PROTEASE_HIS"/>
    <property type="match status" value="1"/>
</dbReference>
<evidence type="ECO:0000256" key="2">
    <source>
        <dbReference type="ARBA" id="ARBA00023157"/>
    </source>
</evidence>
<dbReference type="EnsemblPlants" id="ONIVA03G25890.1">
    <property type="protein sequence ID" value="ONIVA03G25890.1"/>
    <property type="gene ID" value="ONIVA03G25890"/>
</dbReference>
<dbReference type="OMA" id="HVPFTDE"/>
<evidence type="ECO:0000259" key="4">
    <source>
        <dbReference type="SMART" id="SM00645"/>
    </source>
</evidence>
<dbReference type="HOGENOM" id="CLU_012184_1_0_1"/>
<reference evidence="6" key="2">
    <citation type="submission" date="2018-04" db="EMBL/GenBank/DDBJ databases">
        <title>OnivRS2 (Oryza nivara Reference Sequence Version 2).</title>
        <authorList>
            <person name="Zhang J."/>
            <person name="Kudrna D."/>
            <person name="Lee S."/>
            <person name="Talag J."/>
            <person name="Rajasekar S."/>
            <person name="Welchert J."/>
            <person name="Hsing Y.-I."/>
            <person name="Wing R.A."/>
        </authorList>
    </citation>
    <scope>NUCLEOTIDE SEQUENCE [LARGE SCALE GENOMIC DNA]</scope>
    <source>
        <strain evidence="6">SL10</strain>
    </source>
</reference>
<dbReference type="eggNOG" id="KOG1543">
    <property type="taxonomic scope" value="Eukaryota"/>
</dbReference>
<dbReference type="InterPro" id="IPR013201">
    <property type="entry name" value="Prot_inhib_I29"/>
</dbReference>
<dbReference type="SMART" id="SM00645">
    <property type="entry name" value="Pept_C1"/>
    <property type="match status" value="1"/>
</dbReference>
<proteinExistence type="inferred from homology"/>
<dbReference type="AlphaFoldDB" id="A0A0E0GQ33"/>
<dbReference type="Pfam" id="PF00112">
    <property type="entry name" value="Peptidase_C1"/>
    <property type="match status" value="1"/>
</dbReference>
<dbReference type="InterPro" id="IPR025661">
    <property type="entry name" value="Pept_asp_AS"/>
</dbReference>
<accession>A0A0E0GQ33</accession>
<keyword evidence="2" id="KW-1015">Disulfide bond</keyword>
<evidence type="ECO:0000259" key="5">
    <source>
        <dbReference type="SMART" id="SM00848"/>
    </source>
</evidence>
<dbReference type="InterPro" id="IPR013128">
    <property type="entry name" value="Peptidase_C1A"/>
</dbReference>